<keyword evidence="2" id="KW-1185">Reference proteome</keyword>
<name>A0A1H2DZ87_9GAMM</name>
<dbReference type="AlphaFoldDB" id="A0A1H2DZ87"/>
<dbReference type="Proteomes" id="UP000243924">
    <property type="component" value="Chromosome I"/>
</dbReference>
<organism evidence="1 2">
    <name type="scientific">Halopseudomonas salegens</name>
    <dbReference type="NCBI Taxonomy" id="1434072"/>
    <lineage>
        <taxon>Bacteria</taxon>
        <taxon>Pseudomonadati</taxon>
        <taxon>Pseudomonadota</taxon>
        <taxon>Gammaproteobacteria</taxon>
        <taxon>Pseudomonadales</taxon>
        <taxon>Pseudomonadaceae</taxon>
        <taxon>Halopseudomonas</taxon>
    </lineage>
</organism>
<protein>
    <submittedName>
        <fullName evidence="1">Uncharacterized protein</fullName>
    </submittedName>
</protein>
<dbReference type="STRING" id="1434072.SAMN05216210_0135"/>
<dbReference type="EMBL" id="LT629787">
    <property type="protein sequence ID" value="SDT88182.1"/>
    <property type="molecule type" value="Genomic_DNA"/>
</dbReference>
<proteinExistence type="predicted"/>
<reference evidence="2" key="1">
    <citation type="submission" date="2016-10" db="EMBL/GenBank/DDBJ databases">
        <authorList>
            <person name="Varghese N."/>
            <person name="Submissions S."/>
        </authorList>
    </citation>
    <scope>NUCLEOTIDE SEQUENCE [LARGE SCALE GENOMIC DNA]</scope>
    <source>
        <strain evidence="2">CECT 8338</strain>
    </source>
</reference>
<accession>A0A1H2DZ87</accession>
<gene>
    <name evidence="1" type="ORF">SAMN05216210_0135</name>
</gene>
<evidence type="ECO:0000313" key="2">
    <source>
        <dbReference type="Proteomes" id="UP000243924"/>
    </source>
</evidence>
<evidence type="ECO:0000313" key="1">
    <source>
        <dbReference type="EMBL" id="SDT88182.1"/>
    </source>
</evidence>
<sequence>MLNCKQMSEMGSIIIDGQVPWRLKMSVMMHLSMCQRCSRYMQQLKLTSEVLQQSRLEADEAEIDLAISHLRR</sequence>
<dbReference type="OrthoDB" id="8374021at2"/>
<dbReference type="RefSeq" id="WP_092383162.1">
    <property type="nucleotide sequence ID" value="NZ_LT629787.1"/>
</dbReference>